<name>A0A914WT83_9BILA</name>
<dbReference type="Proteomes" id="UP000887566">
    <property type="component" value="Unplaced"/>
</dbReference>
<sequence>MLCAFASSNRRSLAKLAGGARDRPLRLLRHSRARFRRAGALAPPSVAIVVVVVVVIVDICVRARAAEEVGRGSAPMDVVGWRRVRNQCSVGSVMSSCRGTWTDAVGRCRRHRSCRQFFLSADYPTAIPPCLRAVTPTSNIIDDEGDAVVAQTTSPRAVHRARPTAATG</sequence>
<evidence type="ECO:0000313" key="2">
    <source>
        <dbReference type="Proteomes" id="UP000887566"/>
    </source>
</evidence>
<keyword evidence="1" id="KW-0472">Membrane</keyword>
<feature type="transmembrane region" description="Helical" evidence="1">
    <location>
        <begin position="38"/>
        <end position="57"/>
    </location>
</feature>
<dbReference type="AlphaFoldDB" id="A0A914WT83"/>
<keyword evidence="1" id="KW-0812">Transmembrane</keyword>
<proteinExistence type="predicted"/>
<protein>
    <submittedName>
        <fullName evidence="3">Uncharacterized protein</fullName>
    </submittedName>
</protein>
<organism evidence="2 3">
    <name type="scientific">Plectus sambesii</name>
    <dbReference type="NCBI Taxonomy" id="2011161"/>
    <lineage>
        <taxon>Eukaryota</taxon>
        <taxon>Metazoa</taxon>
        <taxon>Ecdysozoa</taxon>
        <taxon>Nematoda</taxon>
        <taxon>Chromadorea</taxon>
        <taxon>Plectida</taxon>
        <taxon>Plectina</taxon>
        <taxon>Plectoidea</taxon>
        <taxon>Plectidae</taxon>
        <taxon>Plectus</taxon>
    </lineage>
</organism>
<accession>A0A914WT83</accession>
<reference evidence="3" key="1">
    <citation type="submission" date="2022-11" db="UniProtKB">
        <authorList>
            <consortium name="WormBaseParasite"/>
        </authorList>
    </citation>
    <scope>IDENTIFICATION</scope>
</reference>
<keyword evidence="1" id="KW-1133">Transmembrane helix</keyword>
<keyword evidence="2" id="KW-1185">Reference proteome</keyword>
<evidence type="ECO:0000313" key="3">
    <source>
        <dbReference type="WBParaSite" id="PSAMB.scaffold4785size13519.g25213.t1"/>
    </source>
</evidence>
<dbReference type="WBParaSite" id="PSAMB.scaffold4785size13519.g25213.t1">
    <property type="protein sequence ID" value="PSAMB.scaffold4785size13519.g25213.t1"/>
    <property type="gene ID" value="PSAMB.scaffold4785size13519.g25213"/>
</dbReference>
<evidence type="ECO:0000256" key="1">
    <source>
        <dbReference type="SAM" id="Phobius"/>
    </source>
</evidence>